<evidence type="ECO:0000313" key="12">
    <source>
        <dbReference type="Proteomes" id="UP000439752"/>
    </source>
</evidence>
<keyword evidence="2" id="KW-0813">Transport</keyword>
<dbReference type="SUPFAM" id="SSF52540">
    <property type="entry name" value="P-loop containing nucleoside triphosphate hydrolases"/>
    <property type="match status" value="1"/>
</dbReference>
<protein>
    <submittedName>
        <fullName evidence="11">Putative fused ATPase and permease component of metabolite ABC transporter</fullName>
    </submittedName>
</protein>
<reference evidence="11 12" key="1">
    <citation type="submission" date="2019-10" db="EMBL/GenBank/DDBJ databases">
        <authorList>
            <person name="Karimi E."/>
        </authorList>
    </citation>
    <scope>NUCLEOTIDE SEQUENCE [LARGE SCALE GENOMIC DNA]</scope>
    <source>
        <strain evidence="11">Exiguobacterium sp. 9Y</strain>
    </source>
</reference>
<dbReference type="GO" id="GO:0005886">
    <property type="term" value="C:plasma membrane"/>
    <property type="evidence" value="ECO:0007669"/>
    <property type="project" value="UniProtKB-SubCell"/>
</dbReference>
<dbReference type="InterPro" id="IPR039421">
    <property type="entry name" value="Type_1_exporter"/>
</dbReference>
<feature type="transmembrane region" description="Helical" evidence="8">
    <location>
        <begin position="166"/>
        <end position="185"/>
    </location>
</feature>
<keyword evidence="6 8" id="KW-1133">Transmembrane helix</keyword>
<dbReference type="FunFam" id="3.40.50.300:FF:000287">
    <property type="entry name" value="Multidrug ABC transporter ATP-binding protein"/>
    <property type="match status" value="1"/>
</dbReference>
<proteinExistence type="predicted"/>
<evidence type="ECO:0000256" key="3">
    <source>
        <dbReference type="ARBA" id="ARBA00022692"/>
    </source>
</evidence>
<accession>A0A653IEW7</accession>
<dbReference type="InterPro" id="IPR011527">
    <property type="entry name" value="ABC1_TM_dom"/>
</dbReference>
<dbReference type="SUPFAM" id="SSF90123">
    <property type="entry name" value="ABC transporter transmembrane region"/>
    <property type="match status" value="1"/>
</dbReference>
<gene>
    <name evidence="11" type="primary">mdlB</name>
    <name evidence="11" type="ORF">EXIGUO9Y_360076</name>
</gene>
<sequence>MNHDINEKDVLKRLLRFVGPFKKQVFVAFLLLLVTTGAKLGGPYLVKIFIDNYVTTGNYPVQEVALLFSAYLILHTTGIIVDYLQAFEFQKIALKVIQRLRIDVFRHVMHLRLAYFDRTPAGVLVSRITNDTEAIKELYIGVLSTFVQSGVQLIGTYIFLYFLDPTLATIALVLLPVFYFVIWIYRKYSTKYYAEVRDLLSKINAQLNESINGMAIIQQFRQEKRLMAEFEETNVAHQNGRYKNLKLDSWLLRPIIELMLAISIATLVTYFGFLSFTETVQVGVVYAFISYLERIFQPVQQIMQRLSEFQQAIVSADRVFKVLDTDEPEPTKGLPGAASVTDGHIVFEDVRFSYDGETEVLKGITFEAKKGQTIALVGQTGSGKSSIINILMRFYAYQSGRILIDGKPLEQLPEDELRRHVGLVLQDSFLFTGSVADNIRLFDDQISFGTVEEAARFVQADGFIHQLDEGYDSPVAERGATFSAGERQLISFARTMARDPKILILDEATSSIDTETEEKVQTALKRMREGRTTIAIAHRLSTIQDADLILVLHQGEVVEQGNHQTLIAKDGLYKKMYQLQSGHVTSIT</sequence>
<comment type="subcellular location">
    <subcellularLocation>
        <location evidence="1">Cell membrane</location>
        <topology evidence="1">Multi-pass membrane protein</topology>
    </subcellularLocation>
</comment>
<feature type="transmembrane region" description="Helical" evidence="8">
    <location>
        <begin position="65"/>
        <end position="84"/>
    </location>
</feature>
<dbReference type="InterPro" id="IPR003593">
    <property type="entry name" value="AAA+_ATPase"/>
</dbReference>
<dbReference type="GO" id="GO:0016887">
    <property type="term" value="F:ATP hydrolysis activity"/>
    <property type="evidence" value="ECO:0007669"/>
    <property type="project" value="InterPro"/>
</dbReference>
<dbReference type="EMBL" id="CABWKQ010000030">
    <property type="protein sequence ID" value="VWX37796.1"/>
    <property type="molecule type" value="Genomic_DNA"/>
</dbReference>
<dbReference type="Proteomes" id="UP000439752">
    <property type="component" value="Unassembled WGS sequence"/>
</dbReference>
<dbReference type="CDD" id="cd18544">
    <property type="entry name" value="ABC_6TM_TmrA_like"/>
    <property type="match status" value="1"/>
</dbReference>
<dbReference type="GO" id="GO:0005524">
    <property type="term" value="F:ATP binding"/>
    <property type="evidence" value="ECO:0007669"/>
    <property type="project" value="UniProtKB-KW"/>
</dbReference>
<keyword evidence="7 8" id="KW-0472">Membrane</keyword>
<feature type="transmembrane region" description="Helical" evidence="8">
    <location>
        <begin position="138"/>
        <end position="160"/>
    </location>
</feature>
<dbReference type="PANTHER" id="PTHR43394:SF1">
    <property type="entry name" value="ATP-BINDING CASSETTE SUB-FAMILY B MEMBER 10, MITOCHONDRIAL"/>
    <property type="match status" value="1"/>
</dbReference>
<dbReference type="InterPro" id="IPR036640">
    <property type="entry name" value="ABC1_TM_sf"/>
</dbReference>
<dbReference type="Gene3D" id="3.40.50.300">
    <property type="entry name" value="P-loop containing nucleotide triphosphate hydrolases"/>
    <property type="match status" value="1"/>
</dbReference>
<dbReference type="AlphaFoldDB" id="A0A653IEW7"/>
<evidence type="ECO:0000256" key="6">
    <source>
        <dbReference type="ARBA" id="ARBA00022989"/>
    </source>
</evidence>
<dbReference type="PANTHER" id="PTHR43394">
    <property type="entry name" value="ATP-DEPENDENT PERMEASE MDL1, MITOCHONDRIAL"/>
    <property type="match status" value="1"/>
</dbReference>
<feature type="domain" description="ABC transporter" evidence="9">
    <location>
        <begin position="345"/>
        <end position="579"/>
    </location>
</feature>
<dbReference type="GO" id="GO:0015421">
    <property type="term" value="F:ABC-type oligopeptide transporter activity"/>
    <property type="evidence" value="ECO:0007669"/>
    <property type="project" value="TreeGrafter"/>
</dbReference>
<dbReference type="Pfam" id="PF00005">
    <property type="entry name" value="ABC_tran"/>
    <property type="match status" value="1"/>
</dbReference>
<organism evidence="11 12">
    <name type="scientific">Exiguobacterium oxidotolerans</name>
    <dbReference type="NCBI Taxonomy" id="223958"/>
    <lineage>
        <taxon>Bacteria</taxon>
        <taxon>Bacillati</taxon>
        <taxon>Bacillota</taxon>
        <taxon>Bacilli</taxon>
        <taxon>Bacillales</taxon>
        <taxon>Bacillales Family XII. Incertae Sedis</taxon>
        <taxon>Exiguobacterium</taxon>
    </lineage>
</organism>
<dbReference type="PROSITE" id="PS50929">
    <property type="entry name" value="ABC_TM1F"/>
    <property type="match status" value="1"/>
</dbReference>
<evidence type="ECO:0000313" key="11">
    <source>
        <dbReference type="EMBL" id="VWX37796.1"/>
    </source>
</evidence>
<evidence type="ECO:0000256" key="2">
    <source>
        <dbReference type="ARBA" id="ARBA00022448"/>
    </source>
</evidence>
<dbReference type="Gene3D" id="1.20.1560.10">
    <property type="entry name" value="ABC transporter type 1, transmembrane domain"/>
    <property type="match status" value="1"/>
</dbReference>
<evidence type="ECO:0000259" key="10">
    <source>
        <dbReference type="PROSITE" id="PS50929"/>
    </source>
</evidence>
<feature type="transmembrane region" description="Helical" evidence="8">
    <location>
        <begin position="250"/>
        <end position="273"/>
    </location>
</feature>
<dbReference type="InterPro" id="IPR003439">
    <property type="entry name" value="ABC_transporter-like_ATP-bd"/>
</dbReference>
<dbReference type="PROSITE" id="PS50893">
    <property type="entry name" value="ABC_TRANSPORTER_2"/>
    <property type="match status" value="1"/>
</dbReference>
<evidence type="ECO:0000256" key="4">
    <source>
        <dbReference type="ARBA" id="ARBA00022741"/>
    </source>
</evidence>
<dbReference type="InterPro" id="IPR027417">
    <property type="entry name" value="P-loop_NTPase"/>
</dbReference>
<feature type="domain" description="ABC transmembrane type-1" evidence="10">
    <location>
        <begin position="26"/>
        <end position="311"/>
    </location>
</feature>
<dbReference type="SMART" id="SM00382">
    <property type="entry name" value="AAA"/>
    <property type="match status" value="1"/>
</dbReference>
<keyword evidence="4" id="KW-0547">Nucleotide-binding</keyword>
<keyword evidence="12" id="KW-1185">Reference proteome</keyword>
<dbReference type="RefSeq" id="WP_159173738.1">
    <property type="nucleotide sequence ID" value="NZ_LR732312.1"/>
</dbReference>
<dbReference type="CDD" id="cd03254">
    <property type="entry name" value="ABCC_Glucan_exporter_like"/>
    <property type="match status" value="1"/>
</dbReference>
<evidence type="ECO:0000256" key="8">
    <source>
        <dbReference type="SAM" id="Phobius"/>
    </source>
</evidence>
<name>A0A653IEW7_9BACL</name>
<evidence type="ECO:0000256" key="5">
    <source>
        <dbReference type="ARBA" id="ARBA00022840"/>
    </source>
</evidence>
<dbReference type="PROSITE" id="PS00211">
    <property type="entry name" value="ABC_TRANSPORTER_1"/>
    <property type="match status" value="1"/>
</dbReference>
<dbReference type="InterPro" id="IPR017871">
    <property type="entry name" value="ABC_transporter-like_CS"/>
</dbReference>
<evidence type="ECO:0000256" key="1">
    <source>
        <dbReference type="ARBA" id="ARBA00004651"/>
    </source>
</evidence>
<keyword evidence="3 8" id="KW-0812">Transmembrane</keyword>
<evidence type="ECO:0000259" key="9">
    <source>
        <dbReference type="PROSITE" id="PS50893"/>
    </source>
</evidence>
<dbReference type="Pfam" id="PF00664">
    <property type="entry name" value="ABC_membrane"/>
    <property type="match status" value="1"/>
</dbReference>
<feature type="transmembrane region" description="Helical" evidence="8">
    <location>
        <begin position="25"/>
        <end position="45"/>
    </location>
</feature>
<evidence type="ECO:0000256" key="7">
    <source>
        <dbReference type="ARBA" id="ARBA00023136"/>
    </source>
</evidence>
<keyword evidence="5" id="KW-0067">ATP-binding</keyword>